<dbReference type="InterPro" id="IPR044672">
    <property type="entry name" value="MOCS2A"/>
</dbReference>
<organism evidence="2 3">
    <name type="scientific">Geodia barretti</name>
    <name type="common">Barrett's horny sponge</name>
    <dbReference type="NCBI Taxonomy" id="519541"/>
    <lineage>
        <taxon>Eukaryota</taxon>
        <taxon>Metazoa</taxon>
        <taxon>Porifera</taxon>
        <taxon>Demospongiae</taxon>
        <taxon>Heteroscleromorpha</taxon>
        <taxon>Tetractinellida</taxon>
        <taxon>Astrophorina</taxon>
        <taxon>Geodiidae</taxon>
        <taxon>Geodia</taxon>
    </lineage>
</organism>
<evidence type="ECO:0000313" key="3">
    <source>
        <dbReference type="Proteomes" id="UP001174909"/>
    </source>
</evidence>
<protein>
    <submittedName>
        <fullName evidence="2">Molybdopterin synthase sulfur carrier subunit</fullName>
    </submittedName>
</protein>
<sequence>MQFDVRLFALYRERAGSAVVTVDVPEDATVGVLTDTVRAMHPRLAPPEVRIVVAVNAEYADDDQALNPGDEVCLIPPVSGGR</sequence>
<dbReference type="InterPro" id="IPR003749">
    <property type="entry name" value="ThiS/MoaD-like"/>
</dbReference>
<dbReference type="GO" id="GO:0006777">
    <property type="term" value="P:Mo-molybdopterin cofactor biosynthetic process"/>
    <property type="evidence" value="ECO:0007669"/>
    <property type="project" value="InterPro"/>
</dbReference>
<dbReference type="PANTHER" id="PTHR33359:SF1">
    <property type="entry name" value="MOLYBDOPTERIN SYNTHASE SULFUR CARRIER SUBUNIT"/>
    <property type="match status" value="1"/>
</dbReference>
<dbReference type="AlphaFoldDB" id="A0AA35WA33"/>
<dbReference type="Pfam" id="PF02597">
    <property type="entry name" value="ThiS"/>
    <property type="match status" value="1"/>
</dbReference>
<gene>
    <name evidence="2" type="ORF">GBAR_LOCUS8262</name>
</gene>
<dbReference type="CDD" id="cd00754">
    <property type="entry name" value="Ubl_MoaD"/>
    <property type="match status" value="1"/>
</dbReference>
<dbReference type="GO" id="GO:0000166">
    <property type="term" value="F:nucleotide binding"/>
    <property type="evidence" value="ECO:0007669"/>
    <property type="project" value="UniProtKB-KW"/>
</dbReference>
<dbReference type="Gene3D" id="3.10.20.30">
    <property type="match status" value="1"/>
</dbReference>
<proteinExistence type="predicted"/>
<evidence type="ECO:0000313" key="2">
    <source>
        <dbReference type="EMBL" id="CAI8012954.1"/>
    </source>
</evidence>
<accession>A0AA35WA33</accession>
<dbReference type="GO" id="GO:1990133">
    <property type="term" value="C:molybdopterin adenylyltransferase complex"/>
    <property type="evidence" value="ECO:0007669"/>
    <property type="project" value="TreeGrafter"/>
</dbReference>
<dbReference type="EMBL" id="CASHTH010001226">
    <property type="protein sequence ID" value="CAI8012954.1"/>
    <property type="molecule type" value="Genomic_DNA"/>
</dbReference>
<dbReference type="PANTHER" id="PTHR33359">
    <property type="entry name" value="MOLYBDOPTERIN SYNTHASE SULFUR CARRIER SUBUNIT"/>
    <property type="match status" value="1"/>
</dbReference>
<comment type="caution">
    <text evidence="2">The sequence shown here is derived from an EMBL/GenBank/DDBJ whole genome shotgun (WGS) entry which is preliminary data.</text>
</comment>
<name>A0AA35WA33_GEOBA</name>
<evidence type="ECO:0000256" key="1">
    <source>
        <dbReference type="ARBA" id="ARBA00022741"/>
    </source>
</evidence>
<dbReference type="InterPro" id="IPR016155">
    <property type="entry name" value="Mopterin_synth/thiamin_S_b"/>
</dbReference>
<keyword evidence="1" id="KW-0547">Nucleotide-binding</keyword>
<dbReference type="Proteomes" id="UP001174909">
    <property type="component" value="Unassembled WGS sequence"/>
</dbReference>
<reference evidence="2" key="1">
    <citation type="submission" date="2023-03" db="EMBL/GenBank/DDBJ databases">
        <authorList>
            <person name="Steffen K."/>
            <person name="Cardenas P."/>
        </authorList>
    </citation>
    <scope>NUCLEOTIDE SEQUENCE</scope>
</reference>
<dbReference type="InterPro" id="IPR012675">
    <property type="entry name" value="Beta-grasp_dom_sf"/>
</dbReference>
<keyword evidence="3" id="KW-1185">Reference proteome</keyword>
<dbReference type="SUPFAM" id="SSF54285">
    <property type="entry name" value="MoaD/ThiS"/>
    <property type="match status" value="1"/>
</dbReference>